<accession>A0A6P6HA86</accession>
<dbReference type="Gene3D" id="3.40.850.10">
    <property type="entry name" value="Kinesin motor domain"/>
    <property type="match status" value="2"/>
</dbReference>
<dbReference type="GO" id="GO:0005886">
    <property type="term" value="C:plasma membrane"/>
    <property type="evidence" value="ECO:0007669"/>
    <property type="project" value="TreeGrafter"/>
</dbReference>
<evidence type="ECO:0000256" key="6">
    <source>
        <dbReference type="ARBA" id="ARBA00023123"/>
    </source>
</evidence>
<keyword evidence="5" id="KW-0112">Calmodulin-binding</keyword>
<keyword evidence="14" id="KW-1185">Reference proteome</keyword>
<dbReference type="CDD" id="cd11827">
    <property type="entry name" value="SH3_MyoIe_If_like"/>
    <property type="match status" value="1"/>
</dbReference>
<dbReference type="InterPro" id="IPR036961">
    <property type="entry name" value="Kinesin_motor_dom_sf"/>
</dbReference>
<dbReference type="Gene3D" id="2.30.30.40">
    <property type="entry name" value="SH3 Domains"/>
    <property type="match status" value="1"/>
</dbReference>
<evidence type="ECO:0000256" key="5">
    <source>
        <dbReference type="ARBA" id="ARBA00022860"/>
    </source>
</evidence>
<dbReference type="GO" id="GO:0000146">
    <property type="term" value="F:microfilament motor activity"/>
    <property type="evidence" value="ECO:0007669"/>
    <property type="project" value="TreeGrafter"/>
</dbReference>
<dbReference type="SMART" id="SM00326">
    <property type="entry name" value="SH3"/>
    <property type="match status" value="1"/>
</dbReference>
<comment type="similarity">
    <text evidence="10">Belongs to the TRAFAC class myosin-kinesin ATPase superfamily. Myosin family.</text>
</comment>
<dbReference type="CTD" id="4542"/>
<dbReference type="InterPro" id="IPR036028">
    <property type="entry name" value="SH3-like_dom_sf"/>
</dbReference>
<protein>
    <submittedName>
        <fullName evidence="15">Unconventional myosin-If</fullName>
    </submittedName>
</protein>
<dbReference type="Gene3D" id="1.20.5.4820">
    <property type="match status" value="1"/>
</dbReference>
<keyword evidence="2" id="KW-0597">Phosphoprotein</keyword>
<evidence type="ECO:0000256" key="2">
    <source>
        <dbReference type="ARBA" id="ARBA00022553"/>
    </source>
</evidence>
<evidence type="ECO:0000259" key="12">
    <source>
        <dbReference type="PROSITE" id="PS50002"/>
    </source>
</evidence>
<keyword evidence="7 10" id="KW-0505">Motor protein</keyword>
<dbReference type="GO" id="GO:0006897">
    <property type="term" value="P:endocytosis"/>
    <property type="evidence" value="ECO:0007669"/>
    <property type="project" value="TreeGrafter"/>
</dbReference>
<evidence type="ECO:0000256" key="4">
    <source>
        <dbReference type="ARBA" id="ARBA00022840"/>
    </source>
</evidence>
<dbReference type="GO" id="GO:0005524">
    <property type="term" value="F:ATP binding"/>
    <property type="evidence" value="ECO:0007669"/>
    <property type="project" value="UniProtKB-UniRule"/>
</dbReference>
<dbReference type="PROSITE" id="PS51456">
    <property type="entry name" value="MYOSIN_MOTOR"/>
    <property type="match status" value="1"/>
</dbReference>
<evidence type="ECO:0000256" key="11">
    <source>
        <dbReference type="SAM" id="MobiDB-lite"/>
    </source>
</evidence>
<dbReference type="InterPro" id="IPR010926">
    <property type="entry name" value="Myosin_TH1"/>
</dbReference>
<evidence type="ECO:0000256" key="3">
    <source>
        <dbReference type="ARBA" id="ARBA00022741"/>
    </source>
</evidence>
<dbReference type="GO" id="GO:0005902">
    <property type="term" value="C:microvillus"/>
    <property type="evidence" value="ECO:0007669"/>
    <property type="project" value="TreeGrafter"/>
</dbReference>
<dbReference type="SUPFAM" id="SSF50044">
    <property type="entry name" value="SH3-domain"/>
    <property type="match status" value="1"/>
</dbReference>
<keyword evidence="3 10" id="KW-0547">Nucleotide-binding</keyword>
<feature type="domain" description="Myosin motor" evidence="13">
    <location>
        <begin position="1"/>
        <end position="570"/>
    </location>
</feature>
<evidence type="ECO:0000259" key="13">
    <source>
        <dbReference type="PROSITE" id="PS51456"/>
    </source>
</evidence>
<feature type="region of interest" description="Actin-binding" evidence="10">
    <location>
        <begin position="447"/>
        <end position="469"/>
    </location>
</feature>
<organism evidence="14 15">
    <name type="scientific">Puma concolor</name>
    <name type="common">Mountain lion</name>
    <name type="synonym">Felis concolor</name>
    <dbReference type="NCBI Taxonomy" id="9696"/>
    <lineage>
        <taxon>Eukaryota</taxon>
        <taxon>Metazoa</taxon>
        <taxon>Chordata</taxon>
        <taxon>Craniata</taxon>
        <taxon>Vertebrata</taxon>
        <taxon>Euteleostomi</taxon>
        <taxon>Mammalia</taxon>
        <taxon>Eutheria</taxon>
        <taxon>Laurasiatheria</taxon>
        <taxon>Carnivora</taxon>
        <taxon>Feliformia</taxon>
        <taxon>Felidae</taxon>
        <taxon>Felinae</taxon>
        <taxon>Puma</taxon>
    </lineage>
</organism>
<dbReference type="FunFam" id="1.20.5.4820:FF:000004">
    <property type="entry name" value="Myosin IE"/>
    <property type="match status" value="1"/>
</dbReference>
<feature type="binding site" evidence="10">
    <location>
        <begin position="81"/>
        <end position="88"/>
    </location>
    <ligand>
        <name>ATP</name>
        <dbReference type="ChEBI" id="CHEBI:30616"/>
    </ligand>
</feature>
<dbReference type="PANTHER" id="PTHR13140:SF663">
    <property type="entry name" value="UNCONVENTIONAL MYOSIN-IF"/>
    <property type="match status" value="1"/>
</dbReference>
<dbReference type="PROSITE" id="PS50002">
    <property type="entry name" value="SH3"/>
    <property type="match status" value="1"/>
</dbReference>
<feature type="region of interest" description="Disordered" evidence="11">
    <location>
        <begin position="715"/>
        <end position="845"/>
    </location>
</feature>
<reference evidence="15" key="1">
    <citation type="submission" date="2025-08" db="UniProtKB">
        <authorList>
            <consortium name="RefSeq"/>
        </authorList>
    </citation>
    <scope>IDENTIFICATION</scope>
    <source>
        <tissue evidence="15">Blood</tissue>
    </source>
</reference>
<dbReference type="GeneID" id="112852887"/>
<keyword evidence="6 10" id="KW-0518">Myosin</keyword>
<dbReference type="RefSeq" id="XP_025772206.1">
    <property type="nucleotide sequence ID" value="XM_025916421.1"/>
</dbReference>
<evidence type="ECO:0000256" key="9">
    <source>
        <dbReference type="PROSITE-ProRule" id="PRU00192"/>
    </source>
</evidence>
<dbReference type="AlphaFoldDB" id="A0A6P6HA86"/>
<dbReference type="GO" id="GO:0005516">
    <property type="term" value="F:calmodulin binding"/>
    <property type="evidence" value="ECO:0007669"/>
    <property type="project" value="UniProtKB-KW"/>
</dbReference>
<dbReference type="Pfam" id="PF06017">
    <property type="entry name" value="Myosin_TH1"/>
    <property type="match status" value="1"/>
</dbReference>
<evidence type="ECO:0000256" key="1">
    <source>
        <dbReference type="ARBA" id="ARBA00022443"/>
    </source>
</evidence>
<keyword evidence="4 10" id="KW-0067">ATP-binding</keyword>
<dbReference type="PANTHER" id="PTHR13140">
    <property type="entry name" value="MYOSIN"/>
    <property type="match status" value="1"/>
</dbReference>
<dbReference type="InterPro" id="IPR001452">
    <property type="entry name" value="SH3_domain"/>
</dbReference>
<dbReference type="SUPFAM" id="SSF52540">
    <property type="entry name" value="P-loop containing nucleoside triphosphate hydrolases"/>
    <property type="match status" value="1"/>
</dbReference>
<keyword evidence="8 10" id="KW-0009">Actin-binding</keyword>
<dbReference type="GO" id="GO:0005737">
    <property type="term" value="C:cytoplasm"/>
    <property type="evidence" value="ECO:0007669"/>
    <property type="project" value="TreeGrafter"/>
</dbReference>
<dbReference type="Gene3D" id="1.20.120.720">
    <property type="entry name" value="Myosin VI head, motor domain, U50 subdomain"/>
    <property type="match status" value="1"/>
</dbReference>
<dbReference type="FunFam" id="1.20.120.720:FF:000010">
    <property type="entry name" value="Unconventional myosin-Ie"/>
    <property type="match status" value="1"/>
</dbReference>
<dbReference type="InterPro" id="IPR027417">
    <property type="entry name" value="P-loop_NTPase"/>
</dbReference>
<dbReference type="Pfam" id="PF00063">
    <property type="entry name" value="Myosin_head"/>
    <property type="match status" value="2"/>
</dbReference>
<dbReference type="InterPro" id="IPR035507">
    <property type="entry name" value="Ie/If_SH3"/>
</dbReference>
<dbReference type="InterPro" id="IPR001609">
    <property type="entry name" value="Myosin_head_motor_dom-like"/>
</dbReference>
<evidence type="ECO:0000313" key="14">
    <source>
        <dbReference type="Proteomes" id="UP000515131"/>
    </source>
</evidence>
<dbReference type="KEGG" id="pcoo:112852887"/>
<name>A0A6P6HA86_PUMCO</name>
<evidence type="ECO:0000256" key="7">
    <source>
        <dbReference type="ARBA" id="ARBA00023175"/>
    </source>
</evidence>
<dbReference type="FunFam" id="2.30.30.40:FF:000072">
    <property type="entry name" value="Unconventional Myosin IB"/>
    <property type="match status" value="1"/>
</dbReference>
<dbReference type="GO" id="GO:0051015">
    <property type="term" value="F:actin filament binding"/>
    <property type="evidence" value="ECO:0007669"/>
    <property type="project" value="TreeGrafter"/>
</dbReference>
<dbReference type="Proteomes" id="UP000515131">
    <property type="component" value="Unplaced"/>
</dbReference>
<dbReference type="Pfam" id="PF00018">
    <property type="entry name" value="SH3_1"/>
    <property type="match status" value="1"/>
</dbReference>
<evidence type="ECO:0000256" key="10">
    <source>
        <dbReference type="PROSITE-ProRule" id="PRU00782"/>
    </source>
</evidence>
<proteinExistence type="inferred from homology"/>
<evidence type="ECO:0000256" key="8">
    <source>
        <dbReference type="ARBA" id="ARBA00023203"/>
    </source>
</evidence>
<dbReference type="PRINTS" id="PR00452">
    <property type="entry name" value="SH3DOMAIN"/>
</dbReference>
<sequence length="899" mass="101005">MAALLAVGRPLLIFDDRPGDGGVGTAALVEVGRVWPWTASAVSVAAAVAVAVATEPPSVPRRDCGPSPTSALQRPHDSGHGESGAGKTVAAKYIMGYISKVSGGGQKVQHVKDIILQSNPLLEAFGNAKTVRNNNSSRFGKYFEIQFSRGGEPDGGKISNFLLEKSRVVMQNENERNFHIYYQLLEGASQEQRQNLGLMTPEYYYYLQSDTYKVDGTDDRSDFSETLNAMQVIGIPPNVQQLVLQLVAGILHLGNISFCEDGNYARVESVDLLAFPAYLLGIDSGRLQEKLTSRKMDSRWGGRSESIDVTLNVEQAAYTRDALAKGLYARLFDFLVEAINRAMQKPQEEYSIGVLDIYGFEIFQGVRQWAPQHFNSWSLAFIIHHYCWVSYDVNGFCERNRDVLFSDLIELMQTSEQAFLRMLFPEKLDVDKKGRPSTAGSKIKKQANDLVATLKRCTPHYIRCIKPNETKKPRDWEESRVKHQVEYLGLKENIRVRRAGFAYRRQFSKFLQRYAILTPETWPQWRGDERQGVQHLLRAVNMDPDQYQMGSTKVFVKNPESLFLLEEMRERKFDGFARTIQKAWRRHVAVRKYEEMREEASNILLNKKERRRNSINRNFVGDYLGLEERPELRQFLGKRERVDFADSVTKYDRRFKAGIPARGTPSPGPDTPVLRLQFRVKKEGWGGGGTRSVTFSRGSGDVAVLKASGRSLTVCVGDGLPKSSKPTRKGMAQGRPRRAAQAPTRAAPGPPRGLDRNGVPPLARRGDLPLEIPSGGGFQQPPRGPPSSALRASRRPRARPPSEHNTEFLNVPDQGVAGMQRKRSVGQRPVPGVGRPKPQPRTHGPRCRALYQYVGQDVDELSFNVNEVIEILMEDSSGWWKGRLHGQEGLFPGNYVEKI</sequence>
<feature type="region of interest" description="Disordered" evidence="11">
    <location>
        <begin position="56"/>
        <end position="85"/>
    </location>
</feature>
<evidence type="ECO:0000313" key="15">
    <source>
        <dbReference type="RefSeq" id="XP_025772206.1"/>
    </source>
</evidence>
<feature type="domain" description="SH3" evidence="12">
    <location>
        <begin position="842"/>
        <end position="899"/>
    </location>
</feature>
<dbReference type="GO" id="GO:0007015">
    <property type="term" value="P:actin filament organization"/>
    <property type="evidence" value="ECO:0007669"/>
    <property type="project" value="TreeGrafter"/>
</dbReference>
<dbReference type="GO" id="GO:0016459">
    <property type="term" value="C:myosin complex"/>
    <property type="evidence" value="ECO:0007669"/>
    <property type="project" value="UniProtKB-KW"/>
</dbReference>
<dbReference type="PRINTS" id="PR00193">
    <property type="entry name" value="MYOSINHEAVY"/>
</dbReference>
<dbReference type="SMART" id="SM00242">
    <property type="entry name" value="MYSc"/>
    <property type="match status" value="1"/>
</dbReference>
<dbReference type="PROSITE" id="PS50096">
    <property type="entry name" value="IQ"/>
    <property type="match status" value="1"/>
</dbReference>
<gene>
    <name evidence="15" type="primary">MYO1F</name>
</gene>
<keyword evidence="1 9" id="KW-0728">SH3 domain</keyword>